<organism evidence="2 3">
    <name type="scientific">Candidatus Terraquivivens tikiterensis</name>
    <dbReference type="NCBI Taxonomy" id="1980982"/>
    <lineage>
        <taxon>Archaea</taxon>
        <taxon>Nitrososphaerota</taxon>
        <taxon>Candidatus Wolframiiraptoraceae</taxon>
        <taxon>Candidatus Terraquivivens</taxon>
    </lineage>
</organism>
<accession>A0A2R7Y5Y8</accession>
<dbReference type="Proteomes" id="UP000244066">
    <property type="component" value="Unassembled WGS sequence"/>
</dbReference>
<keyword evidence="1" id="KW-1133">Transmembrane helix</keyword>
<protein>
    <submittedName>
        <fullName evidence="2">Uncharacterized protein</fullName>
    </submittedName>
</protein>
<feature type="transmembrane region" description="Helical" evidence="1">
    <location>
        <begin position="44"/>
        <end position="69"/>
    </location>
</feature>
<dbReference type="EMBL" id="NDWU01000006">
    <property type="protein sequence ID" value="PUA32938.1"/>
    <property type="molecule type" value="Genomic_DNA"/>
</dbReference>
<reference evidence="2 3" key="1">
    <citation type="submission" date="2017-04" db="EMBL/GenBank/DDBJ databases">
        <title>Draft Aigarchaeota genome from a New Zealand hot spring.</title>
        <authorList>
            <person name="Reysenbach A.-L."/>
            <person name="Donaho J.A."/>
            <person name="Gerhart J."/>
            <person name="Kelley J.F."/>
            <person name="Kouba K."/>
            <person name="Podar M."/>
            <person name="Stott M."/>
        </authorList>
    </citation>
    <scope>NUCLEOTIDE SEQUENCE [LARGE SCALE GENOMIC DNA]</scope>
    <source>
        <strain evidence="2">NZ13_MG1</strain>
    </source>
</reference>
<evidence type="ECO:0000313" key="3">
    <source>
        <dbReference type="Proteomes" id="UP000244066"/>
    </source>
</evidence>
<keyword evidence="1" id="KW-0472">Membrane</keyword>
<evidence type="ECO:0000313" key="2">
    <source>
        <dbReference type="EMBL" id="PUA32938.1"/>
    </source>
</evidence>
<proteinExistence type="predicted"/>
<comment type="caution">
    <text evidence="2">The sequence shown here is derived from an EMBL/GenBank/DDBJ whole genome shotgun (WGS) entry which is preliminary data.</text>
</comment>
<dbReference type="AlphaFoldDB" id="A0A2R7Y5Y8"/>
<name>A0A2R7Y5Y8_9ARCH</name>
<evidence type="ECO:0000256" key="1">
    <source>
        <dbReference type="SAM" id="Phobius"/>
    </source>
</evidence>
<sequence>MKGAMVFLVVFALFLFVTLNVVNIPPGEMLYGLLGVPKTDYPVLGIPVTPLVIAIFNGVVCGFVAWFIFTLGMLGAKKEEVERPSLRF</sequence>
<gene>
    <name evidence="2" type="ORF">B9J98_03370</name>
</gene>
<keyword evidence="1" id="KW-0812">Transmembrane</keyword>